<evidence type="ECO:0000256" key="1">
    <source>
        <dbReference type="ARBA" id="ARBA00022946"/>
    </source>
</evidence>
<dbReference type="Gene3D" id="2.40.30.160">
    <property type="match status" value="1"/>
</dbReference>
<proteinExistence type="predicted"/>
<evidence type="ECO:0000313" key="3">
    <source>
        <dbReference type="EMBL" id="EGF90183.1"/>
    </source>
</evidence>
<organism evidence="3 4">
    <name type="scientific">Asticcacaulis biprosthecium C19</name>
    <dbReference type="NCBI Taxonomy" id="715226"/>
    <lineage>
        <taxon>Bacteria</taxon>
        <taxon>Pseudomonadati</taxon>
        <taxon>Pseudomonadota</taxon>
        <taxon>Alphaproteobacteria</taxon>
        <taxon>Caulobacterales</taxon>
        <taxon>Caulobacteraceae</taxon>
        <taxon>Asticcacaulis</taxon>
    </lineage>
</organism>
<dbReference type="Pfam" id="PF25455">
    <property type="entry name" value="Beta-barrel_CAF17_C"/>
    <property type="match status" value="1"/>
</dbReference>
<dbReference type="NCBIfam" id="TIGR03317">
    <property type="entry name" value="ygfZ_signature"/>
    <property type="match status" value="1"/>
</dbReference>
<dbReference type="InterPro" id="IPR045179">
    <property type="entry name" value="YgfZ/GcvT"/>
</dbReference>
<dbReference type="PANTHER" id="PTHR22602:SF0">
    <property type="entry name" value="TRANSFERASE CAF17, MITOCHONDRIAL-RELATED"/>
    <property type="match status" value="1"/>
</dbReference>
<reference evidence="4" key="1">
    <citation type="submission" date="2011-03" db="EMBL/GenBank/DDBJ databases">
        <title>Draft genome sequence of Brevundimonas diminuta.</title>
        <authorList>
            <person name="Brown P.J.B."/>
            <person name="Buechlein A."/>
            <person name="Hemmerich C."/>
            <person name="Brun Y.V."/>
        </authorList>
    </citation>
    <scope>NUCLEOTIDE SEQUENCE [LARGE SCALE GENOMIC DNA]</scope>
    <source>
        <strain evidence="4">C19</strain>
    </source>
</reference>
<sequence>MYADCLLSPRSADEVWLDVPQTAREELVAKLNMYRLRAKVTIDALDLPVYAAFDGPMPEGFASDPRSEVIGADFSFAYGPQTPNATDWAAFRYSYGLAEAGTDFAKDELYAIDANLDLLNGIDFKKGCYVGQELTSRMKRRGQIKNRILPLRHAGHLPPGAEVLNGERRAGEVLASIDGNSLALMRLDRLDGELTCDGHTLNLTIPDWIAPHISMEAA</sequence>
<keyword evidence="1" id="KW-0809">Transit peptide</keyword>
<dbReference type="GO" id="GO:0016226">
    <property type="term" value="P:iron-sulfur cluster assembly"/>
    <property type="evidence" value="ECO:0007669"/>
    <property type="project" value="TreeGrafter"/>
</dbReference>
<dbReference type="RefSeq" id="WP_006273982.1">
    <property type="nucleotide sequence ID" value="NZ_GL883079.1"/>
</dbReference>
<dbReference type="HOGENOM" id="CLU_007884_7_1_5"/>
<dbReference type="EMBL" id="GL883079">
    <property type="protein sequence ID" value="EGF90183.1"/>
    <property type="molecule type" value="Genomic_DNA"/>
</dbReference>
<dbReference type="STRING" id="715226.ABI_31980"/>
<evidence type="ECO:0000313" key="4">
    <source>
        <dbReference type="Proteomes" id="UP000006512"/>
    </source>
</evidence>
<dbReference type="PANTHER" id="PTHR22602">
    <property type="entry name" value="TRANSFERASE CAF17, MITOCHONDRIAL-RELATED"/>
    <property type="match status" value="1"/>
</dbReference>
<dbReference type="eggNOG" id="COG0354">
    <property type="taxonomic scope" value="Bacteria"/>
</dbReference>
<gene>
    <name evidence="3" type="ORF">ABI_31980</name>
</gene>
<name>F4QPP6_9CAUL</name>
<dbReference type="InterPro" id="IPR017703">
    <property type="entry name" value="YgfZ/GCV_T_CS"/>
</dbReference>
<evidence type="ECO:0000259" key="2">
    <source>
        <dbReference type="Pfam" id="PF25455"/>
    </source>
</evidence>
<keyword evidence="4" id="KW-1185">Reference proteome</keyword>
<feature type="domain" description="CAF17 C-terminal" evidence="2">
    <location>
        <begin position="146"/>
        <end position="209"/>
    </location>
</feature>
<dbReference type="InterPro" id="IPR057460">
    <property type="entry name" value="CAF17_C"/>
</dbReference>
<dbReference type="Proteomes" id="UP000006512">
    <property type="component" value="Unassembled WGS sequence"/>
</dbReference>
<dbReference type="SUPFAM" id="SSF103025">
    <property type="entry name" value="Folate-binding domain"/>
    <property type="match status" value="1"/>
</dbReference>
<dbReference type="AlphaFoldDB" id="F4QPP6"/>
<accession>F4QPP6</accession>
<protein>
    <submittedName>
        <fullName evidence="3">Glycine cleavage T-protein C-terminal barrel domain protein</fullName>
    </submittedName>
</protein>